<gene>
    <name evidence="14" type="primary">100641367</name>
</gene>
<dbReference type="FunFam" id="3.40.50.720:FF:000131">
    <property type="entry name" value="Short-chain dehydrogenase/reductase 3"/>
    <property type="match status" value="1"/>
</dbReference>
<feature type="transmembrane region" description="Helical" evidence="13">
    <location>
        <begin position="6"/>
        <end position="28"/>
    </location>
</feature>
<evidence type="ECO:0000256" key="2">
    <source>
        <dbReference type="ARBA" id="ARBA00006484"/>
    </source>
</evidence>
<evidence type="ECO:0000256" key="13">
    <source>
        <dbReference type="SAM" id="Phobius"/>
    </source>
</evidence>
<dbReference type="Proteomes" id="UP000007879">
    <property type="component" value="Unassembled WGS sequence"/>
</dbReference>
<dbReference type="PRINTS" id="PR00080">
    <property type="entry name" value="SDRFAMILY"/>
</dbReference>
<evidence type="ECO:0000256" key="3">
    <source>
        <dbReference type="ARBA" id="ARBA00022692"/>
    </source>
</evidence>
<evidence type="ECO:0000256" key="10">
    <source>
        <dbReference type="ARBA" id="ARBA00068717"/>
    </source>
</evidence>
<evidence type="ECO:0000256" key="7">
    <source>
        <dbReference type="ARBA" id="ARBA00023098"/>
    </source>
</evidence>
<sequence>MASVSLSAIILGLLQLANILGLVLWSMVSPLLRLCRKKHSPDFSCDIVLITGGAQGLGRELAFLFSSAGATIVLWDINQEKLRETVSEITARGCEAFGYVVDVSKREEIEKGAERVREEVGNVSVLVNNAGIMFGKSIMDSDDAQVDLTFKINTLAYYRTVKSFLPWMLQNNYGYVVNICSIVSYEGMPRLWDYSASKAAVLSFSETLRKELRLAGKNGVSVTAVFPYYISTGMLSYSNTLTSYLPPLDPKDVAMKTVNATCEKKFCIHLPSFLYWGNLVKFFLPTKAYDESMSLFFGDQYVTNLKVRNYLSSGEK</sequence>
<dbReference type="SUPFAM" id="SSF51735">
    <property type="entry name" value="NAD(P)-binding Rossmann-fold domains"/>
    <property type="match status" value="1"/>
</dbReference>
<evidence type="ECO:0000256" key="9">
    <source>
        <dbReference type="ARBA" id="ARBA00059620"/>
    </source>
</evidence>
<reference evidence="15" key="1">
    <citation type="journal article" date="2010" name="Nature">
        <title>The Amphimedon queenslandica genome and the evolution of animal complexity.</title>
        <authorList>
            <person name="Srivastava M."/>
            <person name="Simakov O."/>
            <person name="Chapman J."/>
            <person name="Fahey B."/>
            <person name="Gauthier M.E."/>
            <person name="Mitros T."/>
            <person name="Richards G.S."/>
            <person name="Conaco C."/>
            <person name="Dacre M."/>
            <person name="Hellsten U."/>
            <person name="Larroux C."/>
            <person name="Putnam N.H."/>
            <person name="Stanke M."/>
            <person name="Adamska M."/>
            <person name="Darling A."/>
            <person name="Degnan S.M."/>
            <person name="Oakley T.H."/>
            <person name="Plachetzki D.C."/>
            <person name="Zhai Y."/>
            <person name="Adamski M."/>
            <person name="Calcino A."/>
            <person name="Cummins S.F."/>
            <person name="Goodstein D.M."/>
            <person name="Harris C."/>
            <person name="Jackson D.J."/>
            <person name="Leys S.P."/>
            <person name="Shu S."/>
            <person name="Woodcroft B.J."/>
            <person name="Vervoort M."/>
            <person name="Kosik K.S."/>
            <person name="Manning G."/>
            <person name="Degnan B.M."/>
            <person name="Rokhsar D.S."/>
        </authorList>
    </citation>
    <scope>NUCLEOTIDE SEQUENCE [LARGE SCALE GENOMIC DNA]</scope>
</reference>
<protein>
    <recommendedName>
        <fullName evidence="10">Short-chain dehydrogenase/reductase 3</fullName>
    </recommendedName>
    <alternativeName>
        <fullName evidence="11">Retinal short-chain dehydrogenase/reductase 1</fullName>
    </alternativeName>
</protein>
<evidence type="ECO:0000313" key="15">
    <source>
        <dbReference type="Proteomes" id="UP000007879"/>
    </source>
</evidence>
<comment type="similarity">
    <text evidence="2 12">Belongs to the short-chain dehydrogenases/reductases (SDR) family.</text>
</comment>
<dbReference type="OrthoDB" id="6251714at2759"/>
<evidence type="ECO:0000256" key="4">
    <source>
        <dbReference type="ARBA" id="ARBA00022857"/>
    </source>
</evidence>
<evidence type="ECO:0000256" key="6">
    <source>
        <dbReference type="ARBA" id="ARBA00023002"/>
    </source>
</evidence>
<proteinExistence type="inferred from homology"/>
<dbReference type="PANTHER" id="PTHR24322">
    <property type="entry name" value="PKSB"/>
    <property type="match status" value="1"/>
</dbReference>
<keyword evidence="15" id="KW-1185">Reference proteome</keyword>
<evidence type="ECO:0000256" key="12">
    <source>
        <dbReference type="RuleBase" id="RU000363"/>
    </source>
</evidence>
<dbReference type="EnsemblMetazoa" id="XM_003384277.2">
    <property type="protein sequence ID" value="XP_003384325.1"/>
    <property type="gene ID" value="LOC100641367"/>
</dbReference>
<dbReference type="GO" id="GO:0005811">
    <property type="term" value="C:lipid droplet"/>
    <property type="evidence" value="ECO:0007669"/>
    <property type="project" value="TreeGrafter"/>
</dbReference>
<name>A0A1X7VGF1_AMPQE</name>
<dbReference type="EnsemblMetazoa" id="Aqu2.1.39136_001">
    <property type="protein sequence ID" value="Aqu2.1.39136_001"/>
    <property type="gene ID" value="Aqu2.1.39136"/>
</dbReference>
<dbReference type="GO" id="GO:0016020">
    <property type="term" value="C:membrane"/>
    <property type="evidence" value="ECO:0007669"/>
    <property type="project" value="UniProtKB-SubCell"/>
</dbReference>
<evidence type="ECO:0000313" key="14">
    <source>
        <dbReference type="EnsemblMetazoa" id="Aqu2.1.39136_001"/>
    </source>
</evidence>
<accession>A0A1X7VGF1</accession>
<evidence type="ECO:0000256" key="11">
    <source>
        <dbReference type="ARBA" id="ARBA00082544"/>
    </source>
</evidence>
<dbReference type="STRING" id="400682.A0A1X7VGF1"/>
<dbReference type="InterPro" id="IPR036291">
    <property type="entry name" value="NAD(P)-bd_dom_sf"/>
</dbReference>
<keyword evidence="5 13" id="KW-1133">Transmembrane helix</keyword>
<dbReference type="AlphaFoldDB" id="A0A1X7VGF1"/>
<dbReference type="Gene3D" id="3.40.50.720">
    <property type="entry name" value="NAD(P)-binding Rossmann-like Domain"/>
    <property type="match status" value="1"/>
</dbReference>
<keyword evidence="7" id="KW-0443">Lipid metabolism</keyword>
<comment type="function">
    <text evidence="9">Catalyzes the reduction of all-trans-retinal to all-trans-retinol in the presence of NADPH.</text>
</comment>
<dbReference type="InterPro" id="IPR020904">
    <property type="entry name" value="Sc_DH/Rdtase_CS"/>
</dbReference>
<dbReference type="Pfam" id="PF00106">
    <property type="entry name" value="adh_short"/>
    <property type="match status" value="1"/>
</dbReference>
<evidence type="ECO:0000256" key="8">
    <source>
        <dbReference type="ARBA" id="ARBA00023136"/>
    </source>
</evidence>
<dbReference type="eggNOG" id="KOG1201">
    <property type="taxonomic scope" value="Eukaryota"/>
</dbReference>
<dbReference type="PRINTS" id="PR00081">
    <property type="entry name" value="GDHRDH"/>
</dbReference>
<evidence type="ECO:0000256" key="1">
    <source>
        <dbReference type="ARBA" id="ARBA00004141"/>
    </source>
</evidence>
<keyword evidence="3 13" id="KW-0812">Transmembrane</keyword>
<keyword evidence="6" id="KW-0560">Oxidoreductase</keyword>
<dbReference type="InterPro" id="IPR002347">
    <property type="entry name" value="SDR_fam"/>
</dbReference>
<organism evidence="14">
    <name type="scientific">Amphimedon queenslandica</name>
    <name type="common">Sponge</name>
    <dbReference type="NCBI Taxonomy" id="400682"/>
    <lineage>
        <taxon>Eukaryota</taxon>
        <taxon>Metazoa</taxon>
        <taxon>Porifera</taxon>
        <taxon>Demospongiae</taxon>
        <taxon>Heteroscleromorpha</taxon>
        <taxon>Haplosclerida</taxon>
        <taxon>Niphatidae</taxon>
        <taxon>Amphimedon</taxon>
    </lineage>
</organism>
<evidence type="ECO:0000256" key="5">
    <source>
        <dbReference type="ARBA" id="ARBA00022989"/>
    </source>
</evidence>
<dbReference type="GO" id="GO:0052650">
    <property type="term" value="F:all-trans-retinol dehydrogenase (NADP+) activity"/>
    <property type="evidence" value="ECO:0007669"/>
    <property type="project" value="UniProtKB-ARBA"/>
</dbReference>
<comment type="subcellular location">
    <subcellularLocation>
        <location evidence="1">Membrane</location>
        <topology evidence="1">Multi-pass membrane protein</topology>
    </subcellularLocation>
</comment>
<reference evidence="14" key="2">
    <citation type="submission" date="2017-05" db="UniProtKB">
        <authorList>
            <consortium name="EnsemblMetazoa"/>
        </authorList>
    </citation>
    <scope>IDENTIFICATION</scope>
</reference>
<dbReference type="OMA" id="MFKDVEP"/>
<dbReference type="CDD" id="cd05339">
    <property type="entry name" value="17beta-HSDXI-like_SDR_c"/>
    <property type="match status" value="1"/>
</dbReference>
<keyword evidence="4" id="KW-0521">NADP</keyword>
<dbReference type="PROSITE" id="PS00061">
    <property type="entry name" value="ADH_SHORT"/>
    <property type="match status" value="1"/>
</dbReference>
<dbReference type="KEGG" id="aqu:100641367"/>
<dbReference type="InParanoid" id="A0A1X7VGF1"/>
<keyword evidence="8 13" id="KW-0472">Membrane</keyword>
<dbReference type="PANTHER" id="PTHR24322:SF736">
    <property type="entry name" value="RETINOL DEHYDROGENASE 10"/>
    <property type="match status" value="1"/>
</dbReference>